<gene>
    <name evidence="3" type="ORF">BMI91_07375</name>
</gene>
<comment type="caution">
    <text evidence="3">The sequence shown here is derived from an EMBL/GenBank/DDBJ whole genome shotgun (WGS) entry which is preliminary data.</text>
</comment>
<reference evidence="3 4" key="1">
    <citation type="submission" date="2016-11" db="EMBL/GenBank/DDBJ databases">
        <title>A multilocus sequence analysis scheme for characterization of bacteria in the genus Thioclava.</title>
        <authorList>
            <person name="Liu Y."/>
            <person name="Shao Z."/>
        </authorList>
    </citation>
    <scope>NUCLEOTIDE SEQUENCE [LARGE SCALE GENOMIC DNA]</scope>
    <source>
        <strain evidence="3 4">TAW-CT134</strain>
    </source>
</reference>
<evidence type="ECO:0000313" key="4">
    <source>
        <dbReference type="Proteomes" id="UP000190787"/>
    </source>
</evidence>
<keyword evidence="1" id="KW-0732">Signal</keyword>
<organism evidence="3 4">
    <name type="scientific">Thioclava sediminum</name>
    <dbReference type="NCBI Taxonomy" id="1915319"/>
    <lineage>
        <taxon>Bacteria</taxon>
        <taxon>Pseudomonadati</taxon>
        <taxon>Pseudomonadota</taxon>
        <taxon>Alphaproteobacteria</taxon>
        <taxon>Rhodobacterales</taxon>
        <taxon>Paracoccaceae</taxon>
        <taxon>Thioclava</taxon>
    </lineage>
</organism>
<name>A0ABX3MW75_9RHOB</name>
<dbReference type="Pfam" id="PF14339">
    <property type="entry name" value="DUF4394"/>
    <property type="match status" value="1"/>
</dbReference>
<feature type="domain" description="DUF4394" evidence="2">
    <location>
        <begin position="34"/>
        <end position="255"/>
    </location>
</feature>
<dbReference type="SUPFAM" id="SSF50969">
    <property type="entry name" value="YVTN repeat-like/Quinoprotein amine dehydrogenase"/>
    <property type="match status" value="1"/>
</dbReference>
<evidence type="ECO:0000256" key="1">
    <source>
        <dbReference type="SAM" id="SignalP"/>
    </source>
</evidence>
<feature type="chain" id="PRO_5046129421" description="DUF4394 domain-containing protein" evidence="1">
    <location>
        <begin position="24"/>
        <end position="261"/>
    </location>
</feature>
<protein>
    <recommendedName>
        <fullName evidence="2">DUF4394 domain-containing protein</fullName>
    </recommendedName>
</protein>
<dbReference type="Proteomes" id="UP000190787">
    <property type="component" value="Unassembled WGS sequence"/>
</dbReference>
<dbReference type="EMBL" id="MPZV01000002">
    <property type="protein sequence ID" value="OOY23903.1"/>
    <property type="molecule type" value="Genomic_DNA"/>
</dbReference>
<keyword evidence="4" id="KW-1185">Reference proteome</keyword>
<dbReference type="InterPro" id="IPR015943">
    <property type="entry name" value="WD40/YVTN_repeat-like_dom_sf"/>
</dbReference>
<proteinExistence type="predicted"/>
<evidence type="ECO:0000259" key="2">
    <source>
        <dbReference type="Pfam" id="PF14339"/>
    </source>
</evidence>
<dbReference type="Gene3D" id="2.130.10.10">
    <property type="entry name" value="YVTN repeat-like/Quinoprotein amine dehydrogenase"/>
    <property type="match status" value="1"/>
</dbReference>
<dbReference type="InterPro" id="IPR011044">
    <property type="entry name" value="Quino_amine_DH_bsu"/>
</dbReference>
<sequence>MTMLKLTLSTALVTAMGASGALAASAIGLVGDKTLVMFDTETLEVTGTMDVTGTAKLHGIDLRPSNKTLVAVDADQALYTIDMESGAATKISQMDKMLPVDGPVIVDFNPKADKLRFMSGTTNHRVNVETGDVTVDGSLAYEEKDMHAGEAPAIAAAAYANSYGMPDSTAMYDVDSTIVALIQQTSPNDGTLAAIGKFGIDMPGEGYAFDIQTTEDMKNTAWLATGNMLYTVDLESGEAMGKGMVEGAGGDIRDLTILPAM</sequence>
<feature type="signal peptide" evidence="1">
    <location>
        <begin position="1"/>
        <end position="23"/>
    </location>
</feature>
<accession>A0ABX3MW75</accession>
<dbReference type="InterPro" id="IPR025507">
    <property type="entry name" value="DUF4394"/>
</dbReference>
<evidence type="ECO:0000313" key="3">
    <source>
        <dbReference type="EMBL" id="OOY23903.1"/>
    </source>
</evidence>